<dbReference type="EMBL" id="LATX01001697">
    <property type="protein sequence ID" value="KTB39240.1"/>
    <property type="molecule type" value="Genomic_DNA"/>
</dbReference>
<organism evidence="1 2">
    <name type="scientific">Moniliophthora roreri</name>
    <name type="common">Frosty pod rot fungus</name>
    <name type="synonym">Monilia roreri</name>
    <dbReference type="NCBI Taxonomy" id="221103"/>
    <lineage>
        <taxon>Eukaryota</taxon>
        <taxon>Fungi</taxon>
        <taxon>Dikarya</taxon>
        <taxon>Basidiomycota</taxon>
        <taxon>Agaricomycotina</taxon>
        <taxon>Agaricomycetes</taxon>
        <taxon>Agaricomycetidae</taxon>
        <taxon>Agaricales</taxon>
        <taxon>Marasmiineae</taxon>
        <taxon>Marasmiaceae</taxon>
        <taxon>Moniliophthora</taxon>
    </lineage>
</organism>
<protein>
    <submittedName>
        <fullName evidence="1">Uncharacterized protein</fullName>
    </submittedName>
</protein>
<evidence type="ECO:0000313" key="2">
    <source>
        <dbReference type="Proteomes" id="UP000054988"/>
    </source>
</evidence>
<dbReference type="AlphaFoldDB" id="A0A0W0FSS6"/>
<evidence type="ECO:0000313" key="1">
    <source>
        <dbReference type="EMBL" id="KTB39240.1"/>
    </source>
</evidence>
<dbReference type="Proteomes" id="UP000054988">
    <property type="component" value="Unassembled WGS sequence"/>
</dbReference>
<reference evidence="1 2" key="1">
    <citation type="submission" date="2015-12" db="EMBL/GenBank/DDBJ databases">
        <title>Draft genome sequence of Moniliophthora roreri, the causal agent of frosty pod rot of cacao.</title>
        <authorList>
            <person name="Aime M.C."/>
            <person name="Diaz-Valderrama J.R."/>
            <person name="Kijpornyongpan T."/>
            <person name="Phillips-Mora W."/>
        </authorList>
    </citation>
    <scope>NUCLEOTIDE SEQUENCE [LARGE SCALE GENOMIC DNA]</scope>
    <source>
        <strain evidence="1 2">MCA 2952</strain>
    </source>
</reference>
<name>A0A0W0FSS6_MONRR</name>
<comment type="caution">
    <text evidence="1">The sequence shown here is derived from an EMBL/GenBank/DDBJ whole genome shotgun (WGS) entry which is preliminary data.</text>
</comment>
<accession>A0A0W0FSS6</accession>
<gene>
    <name evidence="1" type="ORF">WG66_8181</name>
</gene>
<sequence>MYPNSATRIHTLQACIIYLLKSTTSSVLNYYHNSWANIARFIIHASLLDDYIC</sequence>
<proteinExistence type="predicted"/>